<dbReference type="OrthoDB" id="5825164at2759"/>
<accession>A0A1I7V6E4</accession>
<evidence type="ECO:0000259" key="2">
    <source>
        <dbReference type="Pfam" id="PF10328"/>
    </source>
</evidence>
<keyword evidence="1" id="KW-0472">Membrane</keyword>
<feature type="transmembrane region" description="Helical" evidence="1">
    <location>
        <begin position="20"/>
        <end position="38"/>
    </location>
</feature>
<reference evidence="3" key="1">
    <citation type="submission" date="2012-04" db="EMBL/GenBank/DDBJ databases">
        <title>The Genome Sequence of Loa loa.</title>
        <authorList>
            <consortium name="The Broad Institute Genome Sequencing Platform"/>
            <consortium name="Broad Institute Genome Sequencing Center for Infectious Disease"/>
            <person name="Nutman T.B."/>
            <person name="Fink D.L."/>
            <person name="Russ C."/>
            <person name="Young S."/>
            <person name="Zeng Q."/>
            <person name="Gargeya S."/>
            <person name="Alvarado L."/>
            <person name="Berlin A."/>
            <person name="Chapman S.B."/>
            <person name="Chen Z."/>
            <person name="Freedman E."/>
            <person name="Gellesch M."/>
            <person name="Goldberg J."/>
            <person name="Griggs A."/>
            <person name="Gujja S."/>
            <person name="Heilman E.R."/>
            <person name="Heiman D."/>
            <person name="Howarth C."/>
            <person name="Mehta T."/>
            <person name="Neiman D."/>
            <person name="Pearson M."/>
            <person name="Roberts A."/>
            <person name="Saif S."/>
            <person name="Shea T."/>
            <person name="Shenoy N."/>
            <person name="Sisk P."/>
            <person name="Stolte C."/>
            <person name="Sykes S."/>
            <person name="White J."/>
            <person name="Yandava C."/>
            <person name="Haas B."/>
            <person name="Henn M.R."/>
            <person name="Nusbaum C."/>
            <person name="Birren B."/>
        </authorList>
    </citation>
    <scope>NUCLEOTIDE SEQUENCE [LARGE SCALE GENOMIC DNA]</scope>
</reference>
<feature type="domain" description="7TM GPCR serpentine receptor class x (Srx)" evidence="2">
    <location>
        <begin position="10"/>
        <end position="67"/>
    </location>
</feature>
<reference evidence="4" key="2">
    <citation type="submission" date="2016-11" db="UniProtKB">
        <authorList>
            <consortium name="WormBaseParasite"/>
        </authorList>
    </citation>
    <scope>IDENTIFICATION</scope>
</reference>
<dbReference type="InterPro" id="IPR019430">
    <property type="entry name" value="7TM_GPCR_serpentine_rcpt_Srx"/>
</dbReference>
<gene>
    <name evidence="4" type="primary">LOAG_12989</name>
</gene>
<dbReference type="WBParaSite" id="EN70_10382">
    <property type="protein sequence ID" value="EN70_10382"/>
    <property type="gene ID" value="EN70_10382"/>
</dbReference>
<dbReference type="Pfam" id="PF10328">
    <property type="entry name" value="7TM_GPCR_Srx"/>
    <property type="match status" value="1"/>
</dbReference>
<keyword evidence="3" id="KW-1185">Reference proteome</keyword>
<sequence>SRKVNQVMVRSANRKREIFFFKQSSIGRLAIIGCAIVFNNGSRFLTDKWALFAASTIAWELLHVLDG</sequence>
<dbReference type="InParanoid" id="A0A1I7V6E4"/>
<dbReference type="Proteomes" id="UP000095285">
    <property type="component" value="Unassembled WGS sequence"/>
</dbReference>
<evidence type="ECO:0000256" key="1">
    <source>
        <dbReference type="SAM" id="Phobius"/>
    </source>
</evidence>
<proteinExistence type="predicted"/>
<evidence type="ECO:0000313" key="4">
    <source>
        <dbReference type="WBParaSite" id="EN70_10382"/>
    </source>
</evidence>
<dbReference type="AlphaFoldDB" id="A0A1I7V6E4"/>
<evidence type="ECO:0000313" key="3">
    <source>
        <dbReference type="Proteomes" id="UP000095285"/>
    </source>
</evidence>
<protein>
    <submittedName>
        <fullName evidence="4">7TM_GPCR_Srx domain-containing protein</fullName>
    </submittedName>
</protein>
<name>A0A1I7V6E4_LOALO</name>
<keyword evidence="1" id="KW-1133">Transmembrane helix</keyword>
<organism evidence="3 4">
    <name type="scientific">Loa loa</name>
    <name type="common">Eye worm</name>
    <name type="synonym">Filaria loa</name>
    <dbReference type="NCBI Taxonomy" id="7209"/>
    <lineage>
        <taxon>Eukaryota</taxon>
        <taxon>Metazoa</taxon>
        <taxon>Ecdysozoa</taxon>
        <taxon>Nematoda</taxon>
        <taxon>Chromadorea</taxon>
        <taxon>Rhabditida</taxon>
        <taxon>Spirurina</taxon>
        <taxon>Spiruromorpha</taxon>
        <taxon>Filarioidea</taxon>
        <taxon>Onchocercidae</taxon>
        <taxon>Loa</taxon>
    </lineage>
</organism>
<keyword evidence="1" id="KW-0812">Transmembrane</keyword>